<feature type="domain" description="AprE-like long alpha-helical hairpin" evidence="11">
    <location>
        <begin position="114"/>
        <end position="303"/>
    </location>
</feature>
<proteinExistence type="inferred from homology"/>
<protein>
    <recommendedName>
        <fullName evidence="9">Membrane fusion protein (MFP) family protein</fullName>
    </recommendedName>
</protein>
<keyword evidence="8 9" id="KW-0472">Membrane</keyword>
<feature type="coiled-coil region" evidence="10">
    <location>
        <begin position="233"/>
        <end position="310"/>
    </location>
</feature>
<evidence type="ECO:0000256" key="1">
    <source>
        <dbReference type="ARBA" id="ARBA00004377"/>
    </source>
</evidence>
<dbReference type="EMBL" id="CP059265">
    <property type="protein sequence ID" value="QLQ30656.1"/>
    <property type="molecule type" value="Genomic_DNA"/>
</dbReference>
<evidence type="ECO:0000313" key="13">
    <source>
        <dbReference type="EMBL" id="QLQ30656.1"/>
    </source>
</evidence>
<dbReference type="GO" id="GO:0005886">
    <property type="term" value="C:plasma membrane"/>
    <property type="evidence" value="ECO:0007669"/>
    <property type="project" value="UniProtKB-SubCell"/>
</dbReference>
<evidence type="ECO:0000256" key="7">
    <source>
        <dbReference type="ARBA" id="ARBA00022989"/>
    </source>
</evidence>
<dbReference type="NCBIfam" id="TIGR01843">
    <property type="entry name" value="type_I_hlyD"/>
    <property type="match status" value="1"/>
</dbReference>
<dbReference type="GO" id="GO:0015031">
    <property type="term" value="P:protein transport"/>
    <property type="evidence" value="ECO:0007669"/>
    <property type="project" value="InterPro"/>
</dbReference>
<dbReference type="PANTHER" id="PTHR30386">
    <property type="entry name" value="MEMBRANE FUSION SUBUNIT OF EMRAB-TOLC MULTIDRUG EFFLUX PUMP"/>
    <property type="match status" value="1"/>
</dbReference>
<dbReference type="InterPro" id="IPR058781">
    <property type="entry name" value="HH_AprE-like"/>
</dbReference>
<reference evidence="13" key="1">
    <citation type="submission" date="2020-06" db="EMBL/GenBank/DDBJ databases">
        <title>Analysis procedures for assessing recovery of high quality, complete, closed genomes from Nanopore long read metagenome sequencing.</title>
        <authorList>
            <person name="Bessarab I."/>
            <person name="Arumugam K."/>
            <person name="Haryono M."/>
            <person name="Liu X."/>
            <person name="Roy S."/>
            <person name="Zuniga-Montanez R.E."/>
            <person name="Qiu G."/>
            <person name="Drautz-Moses D.I."/>
            <person name="Law Y.Y."/>
            <person name="Wuertz S."/>
            <person name="Lauro F.M."/>
            <person name="Huson D.H."/>
            <person name="Williams R.B."/>
        </authorList>
    </citation>
    <scope>NUCLEOTIDE SEQUENCE [LARGE SCALE GENOMIC DNA]</scope>
    <source>
        <strain evidence="13">SSD2</strain>
    </source>
</reference>
<dbReference type="Gene3D" id="2.40.30.170">
    <property type="match status" value="1"/>
</dbReference>
<evidence type="ECO:0000256" key="3">
    <source>
        <dbReference type="ARBA" id="ARBA00022448"/>
    </source>
</evidence>
<keyword evidence="10" id="KW-0175">Coiled coil</keyword>
<dbReference type="InterPro" id="IPR010129">
    <property type="entry name" value="T1SS_HlyD"/>
</dbReference>
<evidence type="ECO:0000256" key="8">
    <source>
        <dbReference type="ARBA" id="ARBA00023136"/>
    </source>
</evidence>
<accession>A0A7L6ANI7</accession>
<dbReference type="InterPro" id="IPR058982">
    <property type="entry name" value="Beta-barrel_AprE"/>
</dbReference>
<dbReference type="KEGG" id="this:HZT40_02415"/>
<evidence type="ECO:0000256" key="5">
    <source>
        <dbReference type="ARBA" id="ARBA00022519"/>
    </source>
</evidence>
<keyword evidence="4 9" id="KW-1003">Cell membrane</keyword>
<sequence length="460" mass="50471">MAAQLAKIEIAKMPSIALAGLKTPVEDNVVPLQTDDVVYQRLGLWILVLIFGIFAVWAAFAPLGSHAVASGKVVVQAEKQVIQHREGVIEEIFVTDGDRVVQGQKLMLISPTDAKAEKGIVMEQLLSSMALEARLNAQLEGFKQISFPVELTTSKHERSQFLMMDEQQQFKVSTAAAAAEDTVLEQRVQRLREQLQGTDAQIDSQRELSVSYSREMNELQGLFARQLVSKLQLNEAERNYLSVKTKIAELESTKAGLGVQIGEAEEQLVLQTNNRKKEVADKLSDTRAKIADLRNRLDAADDKLERTVVTAPMAGTVVSLAYHTKGGVVPPGGKILEIVPDASGFEVEAQVSITDIDKVHVGLPADIRFPAFPAISFLKSTLGEVTYVSADALVDETHGKQYYLAKIKLDPEGVDDLAKHKLKLVQGMPAEASIKSGERTFLDYLLKPISSMVNHAFNED</sequence>
<comment type="similarity">
    <text evidence="2 9">Belongs to the membrane fusion protein (MFP) (TC 8.A.1) family.</text>
</comment>
<evidence type="ECO:0000256" key="9">
    <source>
        <dbReference type="RuleBase" id="RU365093"/>
    </source>
</evidence>
<evidence type="ECO:0000256" key="6">
    <source>
        <dbReference type="ARBA" id="ARBA00022692"/>
    </source>
</evidence>
<keyword evidence="5 9" id="KW-0997">Cell inner membrane</keyword>
<evidence type="ECO:0000256" key="2">
    <source>
        <dbReference type="ARBA" id="ARBA00009477"/>
    </source>
</evidence>
<keyword evidence="3 9" id="KW-0813">Transport</keyword>
<evidence type="ECO:0000259" key="12">
    <source>
        <dbReference type="Pfam" id="PF26002"/>
    </source>
</evidence>
<dbReference type="PANTHER" id="PTHR30386:SF17">
    <property type="entry name" value="ALKALINE PROTEASE SECRETION PROTEIN APRE"/>
    <property type="match status" value="1"/>
</dbReference>
<feature type="domain" description="AprE-like beta-barrel" evidence="12">
    <location>
        <begin position="346"/>
        <end position="437"/>
    </location>
</feature>
<keyword evidence="7 9" id="KW-1133">Transmembrane helix</keyword>
<comment type="subcellular location">
    <subcellularLocation>
        <location evidence="1 9">Cell inner membrane</location>
        <topology evidence="1 9">Single-pass membrane protein</topology>
    </subcellularLocation>
</comment>
<dbReference type="Proteomes" id="UP000510621">
    <property type="component" value="Chromosome"/>
</dbReference>
<evidence type="ECO:0000313" key="14">
    <source>
        <dbReference type="Proteomes" id="UP000510621"/>
    </source>
</evidence>
<dbReference type="Pfam" id="PF25994">
    <property type="entry name" value="HH_AprE"/>
    <property type="match status" value="1"/>
</dbReference>
<evidence type="ECO:0000259" key="11">
    <source>
        <dbReference type="Pfam" id="PF25994"/>
    </source>
</evidence>
<dbReference type="AlphaFoldDB" id="A0A7L6ANI7"/>
<dbReference type="PRINTS" id="PR01490">
    <property type="entry name" value="RTXTOXIND"/>
</dbReference>
<evidence type="ECO:0000256" key="10">
    <source>
        <dbReference type="SAM" id="Coils"/>
    </source>
</evidence>
<name>A0A7L6ANI7_9GAMM</name>
<keyword evidence="14" id="KW-1185">Reference proteome</keyword>
<evidence type="ECO:0000256" key="4">
    <source>
        <dbReference type="ARBA" id="ARBA00022475"/>
    </source>
</evidence>
<keyword evidence="6 9" id="KW-0812">Transmembrane</keyword>
<dbReference type="InterPro" id="IPR050739">
    <property type="entry name" value="MFP"/>
</dbReference>
<dbReference type="Pfam" id="PF26002">
    <property type="entry name" value="Beta-barrel_AprE"/>
    <property type="match status" value="1"/>
</dbReference>
<gene>
    <name evidence="13" type="ORF">HZT40_02415</name>
</gene>
<feature type="transmembrane region" description="Helical" evidence="9">
    <location>
        <begin position="42"/>
        <end position="60"/>
    </location>
</feature>
<organism evidence="13 14">
    <name type="scientific">Candidatus Thiothrix singaporensis</name>
    <dbReference type="NCBI Taxonomy" id="2799669"/>
    <lineage>
        <taxon>Bacteria</taxon>
        <taxon>Pseudomonadati</taxon>
        <taxon>Pseudomonadota</taxon>
        <taxon>Gammaproteobacteria</taxon>
        <taxon>Thiotrichales</taxon>
        <taxon>Thiotrichaceae</taxon>
        <taxon>Thiothrix</taxon>
    </lineage>
</organism>